<organism evidence="2 3">
    <name type="scientific">Caenorhabditis nigoni</name>
    <dbReference type="NCBI Taxonomy" id="1611254"/>
    <lineage>
        <taxon>Eukaryota</taxon>
        <taxon>Metazoa</taxon>
        <taxon>Ecdysozoa</taxon>
        <taxon>Nematoda</taxon>
        <taxon>Chromadorea</taxon>
        <taxon>Rhabditida</taxon>
        <taxon>Rhabditina</taxon>
        <taxon>Rhabditomorpha</taxon>
        <taxon>Rhabditoidea</taxon>
        <taxon>Rhabditidae</taxon>
        <taxon>Peloderinae</taxon>
        <taxon>Caenorhabditis</taxon>
    </lineage>
</organism>
<name>A0A2G5T005_9PELO</name>
<evidence type="ECO:0000256" key="1">
    <source>
        <dbReference type="SAM" id="MobiDB-lite"/>
    </source>
</evidence>
<accession>A0A2G5T005</accession>
<dbReference type="AlphaFoldDB" id="A0A2G5T005"/>
<dbReference type="EMBL" id="PDUG01000006">
    <property type="protein sequence ID" value="PIC20441.1"/>
    <property type="molecule type" value="Genomic_DNA"/>
</dbReference>
<dbReference type="Proteomes" id="UP000230233">
    <property type="component" value="Chromosome X"/>
</dbReference>
<keyword evidence="3" id="KW-1185">Reference proteome</keyword>
<feature type="region of interest" description="Disordered" evidence="1">
    <location>
        <begin position="75"/>
        <end position="123"/>
    </location>
</feature>
<proteinExistence type="predicted"/>
<protein>
    <submittedName>
        <fullName evidence="2">Uncharacterized protein</fullName>
    </submittedName>
</protein>
<dbReference type="OrthoDB" id="10509678at2759"/>
<sequence>MNEQDRDLKKRSQKAEPKKVTVVALFRKTKNEKKERALFEYALKHILTSSDKWLAWNAYMEWSFRRYIFIRHDRPAPPAPKPQCPKNSKREEEWKKMRPQRREGREGTKRLDREESGGWMGGERTTTEMATLDLSLSQKAVELWECVCASLFTFFLRRAQLKKGRARSRKR</sequence>
<feature type="compositionally biased region" description="Basic and acidic residues" evidence="1">
    <location>
        <begin position="88"/>
        <end position="116"/>
    </location>
</feature>
<reference evidence="3" key="1">
    <citation type="submission" date="2017-10" db="EMBL/GenBank/DDBJ databases">
        <title>Rapid genome shrinkage in a self-fertile nematode reveals novel sperm competition proteins.</title>
        <authorList>
            <person name="Yin D."/>
            <person name="Schwarz E.M."/>
            <person name="Thomas C.G."/>
            <person name="Felde R.L."/>
            <person name="Korf I.F."/>
            <person name="Cutter A.D."/>
            <person name="Schartner C.M."/>
            <person name="Ralston E.J."/>
            <person name="Meyer B.J."/>
            <person name="Haag E.S."/>
        </authorList>
    </citation>
    <scope>NUCLEOTIDE SEQUENCE [LARGE SCALE GENOMIC DNA]</scope>
    <source>
        <strain evidence="3">JU1422</strain>
    </source>
</reference>
<comment type="caution">
    <text evidence="2">The sequence shown here is derived from an EMBL/GenBank/DDBJ whole genome shotgun (WGS) entry which is preliminary data.</text>
</comment>
<evidence type="ECO:0000313" key="3">
    <source>
        <dbReference type="Proteomes" id="UP000230233"/>
    </source>
</evidence>
<evidence type="ECO:0000313" key="2">
    <source>
        <dbReference type="EMBL" id="PIC20441.1"/>
    </source>
</evidence>
<gene>
    <name evidence="2" type="primary">Cnig_chr_X.g25642</name>
    <name evidence="2" type="ORF">B9Z55_025642</name>
</gene>